<dbReference type="SUPFAM" id="SSF55144">
    <property type="entry name" value="LigT-like"/>
    <property type="match status" value="1"/>
</dbReference>
<protein>
    <submittedName>
        <fullName evidence="1">2'-5' RNA ligase superfamily protein</fullName>
    </submittedName>
</protein>
<dbReference type="EMBL" id="FNFF01000005">
    <property type="protein sequence ID" value="SDK16539.1"/>
    <property type="molecule type" value="Genomic_DNA"/>
</dbReference>
<organism evidence="1 2">
    <name type="scientific">Streptomyces indicus</name>
    <dbReference type="NCBI Taxonomy" id="417292"/>
    <lineage>
        <taxon>Bacteria</taxon>
        <taxon>Bacillati</taxon>
        <taxon>Actinomycetota</taxon>
        <taxon>Actinomycetes</taxon>
        <taxon>Kitasatosporales</taxon>
        <taxon>Streptomycetaceae</taxon>
        <taxon>Streptomyces</taxon>
    </lineage>
</organism>
<sequence length="173" mass="18891">MRRRHLCVVLGAVGRIERWRADWDPVMAAAVPAHVTVAYPEETADERLLIERAEQLAADGGPFRLGLGEVRAVGDGTQGVYVAVDDVDGGWARLRTRLLAPPLLRRDLPAHVTLAHPRTSARGASCWAALAGRYVGARVTVGELLRTETEYRPGMPPEFTVVRRFPLHGAQAA</sequence>
<evidence type="ECO:0000313" key="1">
    <source>
        <dbReference type="EMBL" id="SDK16539.1"/>
    </source>
</evidence>
<dbReference type="STRING" id="417292.SAMN05421806_10593"/>
<dbReference type="GO" id="GO:0016874">
    <property type="term" value="F:ligase activity"/>
    <property type="evidence" value="ECO:0007669"/>
    <property type="project" value="UniProtKB-KW"/>
</dbReference>
<evidence type="ECO:0000313" key="2">
    <source>
        <dbReference type="Proteomes" id="UP000199155"/>
    </source>
</evidence>
<dbReference type="AlphaFoldDB" id="A0A1G8ZN46"/>
<gene>
    <name evidence="1" type="ORF">SAMN05421806_10593</name>
</gene>
<dbReference type="OrthoDB" id="3533156at2"/>
<reference evidence="1 2" key="1">
    <citation type="submission" date="2016-10" db="EMBL/GenBank/DDBJ databases">
        <authorList>
            <person name="de Groot N.N."/>
        </authorList>
    </citation>
    <scope>NUCLEOTIDE SEQUENCE [LARGE SCALE GENOMIC DNA]</scope>
    <source>
        <strain evidence="1 2">CGMCC 4.5727</strain>
    </source>
</reference>
<dbReference type="InterPro" id="IPR009097">
    <property type="entry name" value="Cyclic_Pdiesterase"/>
</dbReference>
<dbReference type="Pfam" id="PF13563">
    <property type="entry name" value="2_5_RNA_ligase2"/>
    <property type="match status" value="1"/>
</dbReference>
<keyword evidence="1" id="KW-0436">Ligase</keyword>
<dbReference type="RefSeq" id="WP_093610190.1">
    <property type="nucleotide sequence ID" value="NZ_FNFF01000005.1"/>
</dbReference>
<keyword evidence="2" id="KW-1185">Reference proteome</keyword>
<proteinExistence type="predicted"/>
<dbReference type="Proteomes" id="UP000199155">
    <property type="component" value="Unassembled WGS sequence"/>
</dbReference>
<dbReference type="Gene3D" id="3.90.1140.10">
    <property type="entry name" value="Cyclic phosphodiesterase"/>
    <property type="match status" value="1"/>
</dbReference>
<accession>A0A1G8ZN46</accession>
<name>A0A1G8ZN46_9ACTN</name>